<proteinExistence type="predicted"/>
<dbReference type="Gene3D" id="2.60.120.1060">
    <property type="entry name" value="NPCBM/NEW2 domain"/>
    <property type="match status" value="1"/>
</dbReference>
<dbReference type="Proteomes" id="UP000591272">
    <property type="component" value="Unassembled WGS sequence"/>
</dbReference>
<organism evidence="4 5">
    <name type="scientific">Actinomadura citrea</name>
    <dbReference type="NCBI Taxonomy" id="46158"/>
    <lineage>
        <taxon>Bacteria</taxon>
        <taxon>Bacillati</taxon>
        <taxon>Actinomycetota</taxon>
        <taxon>Actinomycetes</taxon>
        <taxon>Streptosporangiales</taxon>
        <taxon>Thermomonosporaceae</taxon>
        <taxon>Actinomadura</taxon>
    </lineage>
</organism>
<keyword evidence="2" id="KW-0812">Transmembrane</keyword>
<keyword evidence="2" id="KW-1133">Transmembrane helix</keyword>
<dbReference type="RefSeq" id="WP_179835706.1">
    <property type="nucleotide sequence ID" value="NZ_BMRD01000031.1"/>
</dbReference>
<feature type="region of interest" description="Disordered" evidence="1">
    <location>
        <begin position="118"/>
        <end position="138"/>
    </location>
</feature>
<dbReference type="Pfam" id="PF08305">
    <property type="entry name" value="NPCBM"/>
    <property type="match status" value="1"/>
</dbReference>
<evidence type="ECO:0000313" key="5">
    <source>
        <dbReference type="Proteomes" id="UP000591272"/>
    </source>
</evidence>
<evidence type="ECO:0000256" key="2">
    <source>
        <dbReference type="SAM" id="Phobius"/>
    </source>
</evidence>
<feature type="transmembrane region" description="Helical" evidence="2">
    <location>
        <begin position="12"/>
        <end position="33"/>
    </location>
</feature>
<feature type="transmembrane region" description="Helical" evidence="2">
    <location>
        <begin position="39"/>
        <end position="58"/>
    </location>
</feature>
<name>A0A7Y9KGE1_9ACTN</name>
<comment type="caution">
    <text evidence="4">The sequence shown here is derived from an EMBL/GenBank/DDBJ whole genome shotgun (WGS) entry which is preliminary data.</text>
</comment>
<dbReference type="InterPro" id="IPR038637">
    <property type="entry name" value="NPCBM_sf"/>
</dbReference>
<evidence type="ECO:0000259" key="3">
    <source>
        <dbReference type="Pfam" id="PF08305"/>
    </source>
</evidence>
<accession>A0A7Y9KGE1</accession>
<protein>
    <recommendedName>
        <fullName evidence="3">Glycosyl hydrolase family 98 putative carbohydrate-binding module domain-containing protein</fullName>
    </recommendedName>
</protein>
<dbReference type="InterPro" id="IPR013222">
    <property type="entry name" value="Glyco_hyd_98_carb-bd"/>
</dbReference>
<feature type="domain" description="Glycosyl hydrolase family 98 putative carbohydrate-binding module" evidence="3">
    <location>
        <begin position="194"/>
        <end position="278"/>
    </location>
</feature>
<dbReference type="SUPFAM" id="SSF49785">
    <property type="entry name" value="Galactose-binding domain-like"/>
    <property type="match status" value="1"/>
</dbReference>
<reference evidence="4 5" key="1">
    <citation type="submission" date="2020-07" db="EMBL/GenBank/DDBJ databases">
        <title>Sequencing the genomes of 1000 actinobacteria strains.</title>
        <authorList>
            <person name="Klenk H.-P."/>
        </authorList>
    </citation>
    <scope>NUCLEOTIDE SEQUENCE [LARGE SCALE GENOMIC DNA]</scope>
    <source>
        <strain evidence="4 5">DSM 43461</strain>
    </source>
</reference>
<sequence length="294" mass="31076">MGRPGGGRTRRALLRMLLILVACAAAGAAGRIFGGDWVWGGFAAVLMLTTVIVLRGAWQPAGRGTVNAQAATRDAYMTHNRSFTLNAGGLSAVVGAALIMAVNGLLVAHVSTDVPGGRYYRPTSPEPGADRRSTPPTAVTPVFLRDLPREQIRGTSGVSVEAGARITGRQCSRSIYQPVSAIGLARIITLTPTTRYQRFMALAGMPDDEDLKASVEFVLLGDDQRVIGRRTVSPGKPAEFDQDISAYATLYLRATLLTSKNGTEYGGDYRAVWGDAQLLPANGQPSVCPTSAGN</sequence>
<evidence type="ECO:0000313" key="4">
    <source>
        <dbReference type="EMBL" id="NYE14918.1"/>
    </source>
</evidence>
<gene>
    <name evidence="4" type="ORF">BJ999_005214</name>
</gene>
<dbReference type="AlphaFoldDB" id="A0A7Y9KGE1"/>
<keyword evidence="5" id="KW-1185">Reference proteome</keyword>
<dbReference type="InterPro" id="IPR008979">
    <property type="entry name" value="Galactose-bd-like_sf"/>
</dbReference>
<feature type="transmembrane region" description="Helical" evidence="2">
    <location>
        <begin position="83"/>
        <end position="106"/>
    </location>
</feature>
<dbReference type="EMBL" id="JACCBT010000001">
    <property type="protein sequence ID" value="NYE14918.1"/>
    <property type="molecule type" value="Genomic_DNA"/>
</dbReference>
<keyword evidence="2" id="KW-0472">Membrane</keyword>
<evidence type="ECO:0000256" key="1">
    <source>
        <dbReference type="SAM" id="MobiDB-lite"/>
    </source>
</evidence>